<evidence type="ECO:0000256" key="3">
    <source>
        <dbReference type="RuleBase" id="RU000363"/>
    </source>
</evidence>
<dbReference type="PANTHER" id="PTHR44169:SF6">
    <property type="entry name" value="NADPH-DEPENDENT 1-ACYLDIHYDROXYACETONE PHOSPHATE REDUCTASE"/>
    <property type="match status" value="1"/>
</dbReference>
<dbReference type="InterPro" id="IPR002347">
    <property type="entry name" value="SDR_fam"/>
</dbReference>
<protein>
    <submittedName>
        <fullName evidence="4">SDR family NAD(P)-dependent oxidoreductase</fullName>
    </submittedName>
</protein>
<dbReference type="PRINTS" id="PR00081">
    <property type="entry name" value="GDHRDH"/>
</dbReference>
<dbReference type="Proteomes" id="UP000325291">
    <property type="component" value="Unassembled WGS sequence"/>
</dbReference>
<dbReference type="SUPFAM" id="SSF51735">
    <property type="entry name" value="NAD(P)-binding Rossmann-fold domains"/>
    <property type="match status" value="1"/>
</dbReference>
<keyword evidence="5" id="KW-1185">Reference proteome</keyword>
<comment type="caution">
    <text evidence="4">The sequence shown here is derived from an EMBL/GenBank/DDBJ whole genome shotgun (WGS) entry which is preliminary data.</text>
</comment>
<dbReference type="Gene3D" id="3.40.50.720">
    <property type="entry name" value="NAD(P)-binding Rossmann-like Domain"/>
    <property type="match status" value="1"/>
</dbReference>
<dbReference type="AlphaFoldDB" id="A0A5A9ZG45"/>
<dbReference type="PANTHER" id="PTHR44169">
    <property type="entry name" value="NADPH-DEPENDENT 1-ACYLDIHYDROXYACETONE PHOSPHATE REDUCTASE"/>
    <property type="match status" value="1"/>
</dbReference>
<dbReference type="EMBL" id="VINQ01000005">
    <property type="protein sequence ID" value="KAA0916201.1"/>
    <property type="molecule type" value="Genomic_DNA"/>
</dbReference>
<dbReference type="Pfam" id="PF00106">
    <property type="entry name" value="adh_short"/>
    <property type="match status" value="1"/>
</dbReference>
<dbReference type="InterPro" id="IPR020904">
    <property type="entry name" value="Sc_DH/Rdtase_CS"/>
</dbReference>
<reference evidence="4 5" key="1">
    <citation type="submission" date="2019-07" db="EMBL/GenBank/DDBJ databases">
        <title>Aquicoccus porphyridii gen. nov., sp. nov., isolated from a small marine red alga, Porphyridium marinum.</title>
        <authorList>
            <person name="Liu L."/>
        </authorList>
    </citation>
    <scope>NUCLEOTIDE SEQUENCE [LARGE SCALE GENOMIC DNA]</scope>
    <source>
        <strain evidence="4 5">L1 8-17</strain>
    </source>
</reference>
<evidence type="ECO:0000256" key="2">
    <source>
        <dbReference type="ARBA" id="ARBA00023002"/>
    </source>
</evidence>
<dbReference type="PRINTS" id="PR00080">
    <property type="entry name" value="SDRFAMILY"/>
</dbReference>
<evidence type="ECO:0000256" key="1">
    <source>
        <dbReference type="ARBA" id="ARBA00006484"/>
    </source>
</evidence>
<evidence type="ECO:0000313" key="5">
    <source>
        <dbReference type="Proteomes" id="UP000325291"/>
    </source>
</evidence>
<evidence type="ECO:0000313" key="4">
    <source>
        <dbReference type="EMBL" id="KAA0916201.1"/>
    </source>
</evidence>
<keyword evidence="2" id="KW-0560">Oxidoreductase</keyword>
<comment type="similarity">
    <text evidence="1 3">Belongs to the short-chain dehydrogenases/reductases (SDR) family.</text>
</comment>
<dbReference type="RefSeq" id="WP_111366384.1">
    <property type="nucleotide sequence ID" value="NZ_VINQ01000005.1"/>
</dbReference>
<dbReference type="CDD" id="cd05374">
    <property type="entry name" value="17beta-HSD-like_SDR_c"/>
    <property type="match status" value="1"/>
</dbReference>
<proteinExistence type="inferred from homology"/>
<sequence>MTGKSILITGCSSGLGHDAAHGLRARGWQVFAACRKAGDCARLRDEGFAAPQIDHADPASIESGLADVLEATGGRLDALYNNGAFALPGAVEDLPTDGLRSIFEANLFGVHELTRRVIPVMRAQGHGRIVNCSSVLGLVPMRWRGAYVASKFALEGLTDVLRIEMRDTPIHVITIEPGPVTSKIRENSIPHFERWIDWENSPRAEQYRESLLKRLYEPRGTDRFELPPSAVTRKLAHALEARRPRPRYYVTTPTYLMGAARRILPTRALDWLISRG</sequence>
<accession>A0A5A9ZG45</accession>
<name>A0A5A9ZG45_9RHOB</name>
<organism evidence="4 5">
    <name type="scientific">Aquicoccus porphyridii</name>
    <dbReference type="NCBI Taxonomy" id="1852029"/>
    <lineage>
        <taxon>Bacteria</taxon>
        <taxon>Pseudomonadati</taxon>
        <taxon>Pseudomonadota</taxon>
        <taxon>Alphaproteobacteria</taxon>
        <taxon>Rhodobacterales</taxon>
        <taxon>Paracoccaceae</taxon>
        <taxon>Aquicoccus</taxon>
    </lineage>
</organism>
<dbReference type="PROSITE" id="PS00061">
    <property type="entry name" value="ADH_SHORT"/>
    <property type="match status" value="1"/>
</dbReference>
<gene>
    <name evidence="4" type="ORF">FLO80_08745</name>
</gene>
<dbReference type="GO" id="GO:0016491">
    <property type="term" value="F:oxidoreductase activity"/>
    <property type="evidence" value="ECO:0007669"/>
    <property type="project" value="UniProtKB-KW"/>
</dbReference>
<dbReference type="InterPro" id="IPR036291">
    <property type="entry name" value="NAD(P)-bd_dom_sf"/>
</dbReference>